<keyword evidence="2" id="KW-1185">Reference proteome</keyword>
<sequence length="157" mass="16822">MVFHALDGFKDPLNGLAEGFFSPLALVDDLFPVPLVDVNGVKVVQDFFVFSDGVHVGEQAFTAAEAVVLEGPALPLGQGVNDLQLAFVAVMQGEGNGLFPAGEVVVQAGRLFDEHGRGNSLQIHRGAKFGLESFSDITDCLFGFANGHFRIIIAWYN</sequence>
<comment type="caution">
    <text evidence="1">The sequence shown here is derived from an EMBL/GenBank/DDBJ whole genome shotgun (WGS) entry which is preliminary data.</text>
</comment>
<dbReference type="EMBL" id="BOCI01000466">
    <property type="protein sequence ID" value="GHW01925.1"/>
    <property type="molecule type" value="Genomic_DNA"/>
</dbReference>
<accession>A0ABQ3W5V1</accession>
<name>A0ABQ3W5V1_9LACO</name>
<organism evidence="1 2">
    <name type="scientific">Lactobacillus nasalidis</name>
    <dbReference type="NCBI Taxonomy" id="2797258"/>
    <lineage>
        <taxon>Bacteria</taxon>
        <taxon>Bacillati</taxon>
        <taxon>Bacillota</taxon>
        <taxon>Bacilli</taxon>
        <taxon>Lactobacillales</taxon>
        <taxon>Lactobacillaceae</taxon>
        <taxon>Lactobacillus</taxon>
    </lineage>
</organism>
<evidence type="ECO:0000313" key="2">
    <source>
        <dbReference type="Proteomes" id="UP000616547"/>
    </source>
</evidence>
<gene>
    <name evidence="1" type="ORF">lacNasYZ03_16120</name>
</gene>
<reference evidence="2" key="1">
    <citation type="submission" date="2021-01" db="EMBL/GenBank/DDBJ databases">
        <title>Draft genome sequence of Nasalis larvatus strain YZ03.</title>
        <authorList>
            <person name="Suzuki-Hashido N."/>
            <person name="Tsuchida S."/>
            <person name="Hayakawa T."/>
        </authorList>
    </citation>
    <scope>NUCLEOTIDE SEQUENCE [LARGE SCALE GENOMIC DNA]</scope>
    <source>
        <strain evidence="2">YZ03</strain>
    </source>
</reference>
<protein>
    <submittedName>
        <fullName evidence="1">Uncharacterized protein</fullName>
    </submittedName>
</protein>
<proteinExistence type="predicted"/>
<dbReference type="Proteomes" id="UP000616547">
    <property type="component" value="Unassembled WGS sequence"/>
</dbReference>
<evidence type="ECO:0000313" key="1">
    <source>
        <dbReference type="EMBL" id="GHW01925.1"/>
    </source>
</evidence>